<proteinExistence type="predicted"/>
<dbReference type="GO" id="GO:0003723">
    <property type="term" value="F:RNA binding"/>
    <property type="evidence" value="ECO:0007669"/>
    <property type="project" value="InterPro"/>
</dbReference>
<dbReference type="SUPFAM" id="SSF46785">
    <property type="entry name" value="Winged helix' DNA-binding domain"/>
    <property type="match status" value="1"/>
</dbReference>
<dbReference type="Pfam" id="PF03144">
    <property type="entry name" value="GTP_EFTU_D2"/>
    <property type="match status" value="1"/>
</dbReference>
<dbReference type="InterPro" id="IPR004161">
    <property type="entry name" value="EFTu-like_2"/>
</dbReference>
<dbReference type="InterPro" id="IPR027417">
    <property type="entry name" value="P-loop_NTPase"/>
</dbReference>
<keyword evidence="4" id="KW-0547">Nucleotide-binding</keyword>
<accession>A0A068NJY4</accession>
<dbReference type="Gene3D" id="2.40.30.10">
    <property type="entry name" value="Translation factors"/>
    <property type="match status" value="1"/>
</dbReference>
<comment type="subcellular location">
    <subcellularLocation>
        <location evidence="1">Cytoplasm</location>
    </subcellularLocation>
</comment>
<dbReference type="STRING" id="661478.OP10G_0535"/>
<sequence length="616" mass="66992">MAKLIGTAGHVDHGKTTLIKALTGIDADRLPEEKERGMTIDVGFAYLDLPEVGRVSIVDVPGHERFLTNMLVGALGIDVALLCVSADEAVMPQSREHLQILELLPVEHLVVAMTRADLADPETRELAQAEIEELVAGSRFGKAPIVPVSAFTGEGLEELKSELVGALNAPSAKRPNASAPWYLPIDRAFSAKGHGVVVTGTLAQGRVSVGDRAYLEPGHWEVRVRGIQTHGEAEDSSERGQRTGLNLSGVKLEDVRRGMTLGAPGAVFETSMLDARVQWIKPPKHGERIRLSIGAEEVIGKAFLNDADPELAQLRLESPIACALDQPLILRRYSPPRLMGGGRVTVPQAKVRRKKEETKKVEAQDLGTAVVETVGDDPNGVSTEEICRRLGKTPQALGDVFEQLREKDRLRGFAGLWMTPEGFEAGADRFMAALTQQHSKTPTLAGIPRERAVQGAGLGWNGKPLDRIISELAARGKITVSGTAVRDIAYKPQLPTRQREFLDRAIEAMERETVNVPGPHDIAKTIVAPPQAIEEVLRLGVQAGELVQVFEGVFYTVHQIEALKARLKDALGTKPFPASEARDALGTSRKYIIPLLEYMDSVRFTIRVGDNRVIRG</sequence>
<dbReference type="Gene3D" id="3.40.50.300">
    <property type="entry name" value="P-loop containing nucleotide triphosphate hydrolases"/>
    <property type="match status" value="1"/>
</dbReference>
<evidence type="ECO:0000256" key="4">
    <source>
        <dbReference type="ARBA" id="ARBA00022741"/>
    </source>
</evidence>
<dbReference type="Gene3D" id="1.10.10.2770">
    <property type="match status" value="1"/>
</dbReference>
<dbReference type="NCBIfam" id="TIGR00475">
    <property type="entry name" value="selB"/>
    <property type="match status" value="1"/>
</dbReference>
<comment type="function">
    <text evidence="7">Translation factor necessary for the incorporation of selenocysteine into proteins. It probably replaces EF-Tu for the insertion of selenocysteine directed by the UGA codon. SelB binds GTP and GDP.</text>
</comment>
<dbReference type="KEGG" id="fgi:OP10G_0535"/>
<dbReference type="CDD" id="cd04171">
    <property type="entry name" value="SelB"/>
    <property type="match status" value="1"/>
</dbReference>
<dbReference type="PRINTS" id="PR00315">
    <property type="entry name" value="ELONGATNFCT"/>
</dbReference>
<evidence type="ECO:0000256" key="8">
    <source>
        <dbReference type="ARBA" id="ARBA00031615"/>
    </source>
</evidence>
<keyword evidence="6" id="KW-0342">GTP-binding</keyword>
<dbReference type="PROSITE" id="PS00301">
    <property type="entry name" value="G_TR_1"/>
    <property type="match status" value="1"/>
</dbReference>
<dbReference type="InterPro" id="IPR004535">
    <property type="entry name" value="Transl_elong_SelB"/>
</dbReference>
<name>A0A068NJY4_FIMGI</name>
<dbReference type="InterPro" id="IPR000795">
    <property type="entry name" value="T_Tr_GTP-bd_dom"/>
</dbReference>
<evidence type="ECO:0000256" key="7">
    <source>
        <dbReference type="ARBA" id="ARBA00025526"/>
    </source>
</evidence>
<dbReference type="Pfam" id="PF09107">
    <property type="entry name" value="WHD_3rd_SelB"/>
    <property type="match status" value="1"/>
</dbReference>
<dbReference type="AlphaFoldDB" id="A0A068NJY4"/>
<dbReference type="GO" id="GO:0005525">
    <property type="term" value="F:GTP binding"/>
    <property type="evidence" value="ECO:0007669"/>
    <property type="project" value="UniProtKB-KW"/>
</dbReference>
<dbReference type="InterPro" id="IPR036388">
    <property type="entry name" value="WH-like_DNA-bd_sf"/>
</dbReference>
<feature type="domain" description="Tr-type G" evidence="9">
    <location>
        <begin position="1"/>
        <end position="171"/>
    </location>
</feature>
<dbReference type="GO" id="GO:0003924">
    <property type="term" value="F:GTPase activity"/>
    <property type="evidence" value="ECO:0007669"/>
    <property type="project" value="InterPro"/>
</dbReference>
<dbReference type="eggNOG" id="COG3276">
    <property type="taxonomic scope" value="Bacteria"/>
</dbReference>
<protein>
    <recommendedName>
        <fullName evidence="2">Selenocysteine-specific elongation factor</fullName>
    </recommendedName>
    <alternativeName>
        <fullName evidence="8">SelB translation factor</fullName>
    </alternativeName>
</protein>
<dbReference type="InterPro" id="IPR009000">
    <property type="entry name" value="Transl_B-barrel_sf"/>
</dbReference>
<dbReference type="GO" id="GO:0003746">
    <property type="term" value="F:translation elongation factor activity"/>
    <property type="evidence" value="ECO:0007669"/>
    <property type="project" value="UniProtKB-KW"/>
</dbReference>
<dbReference type="HOGENOM" id="CLU_023030_3_0_0"/>
<dbReference type="Pfam" id="PF00009">
    <property type="entry name" value="GTP_EFTU"/>
    <property type="match status" value="1"/>
</dbReference>
<evidence type="ECO:0000256" key="5">
    <source>
        <dbReference type="ARBA" id="ARBA00022917"/>
    </source>
</evidence>
<evidence type="ECO:0000313" key="10">
    <source>
        <dbReference type="EMBL" id="AIE83903.1"/>
    </source>
</evidence>
<gene>
    <name evidence="10" type="ORF">OP10G_0535</name>
</gene>
<keyword evidence="3" id="KW-0963">Cytoplasm</keyword>
<dbReference type="InterPro" id="IPR036390">
    <property type="entry name" value="WH_DNA-bd_sf"/>
</dbReference>
<dbReference type="InterPro" id="IPR057335">
    <property type="entry name" value="Beta-barrel_SelB"/>
</dbReference>
<dbReference type="InterPro" id="IPR015190">
    <property type="entry name" value="Elong_fac_SelB-wing-hlx_typ-2"/>
</dbReference>
<keyword evidence="10" id="KW-0251">Elongation factor</keyword>
<dbReference type="Pfam" id="PF09106">
    <property type="entry name" value="WHD_2nd_SelB"/>
    <property type="match status" value="1"/>
</dbReference>
<dbReference type="SUPFAM" id="SSF50465">
    <property type="entry name" value="EF-Tu/eEF-1alpha/eIF2-gamma C-terminal domain"/>
    <property type="match status" value="1"/>
</dbReference>
<dbReference type="SUPFAM" id="SSF50447">
    <property type="entry name" value="Translation proteins"/>
    <property type="match status" value="1"/>
</dbReference>
<organism evidence="10 11">
    <name type="scientific">Fimbriimonas ginsengisoli Gsoil 348</name>
    <dbReference type="NCBI Taxonomy" id="661478"/>
    <lineage>
        <taxon>Bacteria</taxon>
        <taxon>Bacillati</taxon>
        <taxon>Armatimonadota</taxon>
        <taxon>Fimbriimonadia</taxon>
        <taxon>Fimbriimonadales</taxon>
        <taxon>Fimbriimonadaceae</taxon>
        <taxon>Fimbriimonas</taxon>
    </lineage>
</organism>
<dbReference type="InterPro" id="IPR050055">
    <property type="entry name" value="EF-Tu_GTPase"/>
</dbReference>
<dbReference type="Pfam" id="PF25461">
    <property type="entry name" value="Beta-barrel_SelB"/>
    <property type="match status" value="1"/>
</dbReference>
<dbReference type="RefSeq" id="WP_025227440.1">
    <property type="nucleotide sequence ID" value="NZ_CP007139.1"/>
</dbReference>
<keyword evidence="5" id="KW-0648">Protein biosynthesis</keyword>
<dbReference type="EMBL" id="CP007139">
    <property type="protein sequence ID" value="AIE83903.1"/>
    <property type="molecule type" value="Genomic_DNA"/>
</dbReference>
<evidence type="ECO:0000256" key="6">
    <source>
        <dbReference type="ARBA" id="ARBA00023134"/>
    </source>
</evidence>
<dbReference type="SUPFAM" id="SSF52540">
    <property type="entry name" value="P-loop containing nucleoside triphosphate hydrolases"/>
    <property type="match status" value="1"/>
</dbReference>
<dbReference type="PANTHER" id="PTHR43721:SF22">
    <property type="entry name" value="ELONGATION FACTOR TU, MITOCHONDRIAL"/>
    <property type="match status" value="1"/>
</dbReference>
<dbReference type="PROSITE" id="PS51722">
    <property type="entry name" value="G_TR_2"/>
    <property type="match status" value="1"/>
</dbReference>
<dbReference type="InterPro" id="IPR009001">
    <property type="entry name" value="Transl_elong_EF1A/Init_IF2_C"/>
</dbReference>
<dbReference type="InterPro" id="IPR015191">
    <property type="entry name" value="SelB_WHD4"/>
</dbReference>
<dbReference type="GO" id="GO:0005829">
    <property type="term" value="C:cytosol"/>
    <property type="evidence" value="ECO:0007669"/>
    <property type="project" value="TreeGrafter"/>
</dbReference>
<dbReference type="PANTHER" id="PTHR43721">
    <property type="entry name" value="ELONGATION FACTOR TU-RELATED"/>
    <property type="match status" value="1"/>
</dbReference>
<dbReference type="OrthoDB" id="9804504at2"/>
<evidence type="ECO:0000259" key="9">
    <source>
        <dbReference type="PROSITE" id="PS51722"/>
    </source>
</evidence>
<evidence type="ECO:0000313" key="11">
    <source>
        <dbReference type="Proteomes" id="UP000027982"/>
    </source>
</evidence>
<evidence type="ECO:0000256" key="1">
    <source>
        <dbReference type="ARBA" id="ARBA00004496"/>
    </source>
</evidence>
<dbReference type="InterPro" id="IPR031157">
    <property type="entry name" value="G_TR_CS"/>
</dbReference>
<evidence type="ECO:0000256" key="3">
    <source>
        <dbReference type="ARBA" id="ARBA00022490"/>
    </source>
</evidence>
<dbReference type="Gene3D" id="1.10.10.10">
    <property type="entry name" value="Winged helix-like DNA-binding domain superfamily/Winged helix DNA-binding domain"/>
    <property type="match status" value="1"/>
</dbReference>
<keyword evidence="11" id="KW-1185">Reference proteome</keyword>
<dbReference type="Proteomes" id="UP000027982">
    <property type="component" value="Chromosome"/>
</dbReference>
<reference evidence="10 11" key="1">
    <citation type="journal article" date="2014" name="PLoS ONE">
        <title>The first complete genome sequence of the class fimbriimonadia in the phylum armatimonadetes.</title>
        <authorList>
            <person name="Hu Z.Y."/>
            <person name="Wang Y.Z."/>
            <person name="Im W.T."/>
            <person name="Wang S.Y."/>
            <person name="Zhao G.P."/>
            <person name="Zheng H.J."/>
            <person name="Quan Z.X."/>
        </authorList>
    </citation>
    <scope>NUCLEOTIDE SEQUENCE [LARGE SCALE GENOMIC DNA]</scope>
    <source>
        <strain evidence="10">Gsoil 348</strain>
    </source>
</reference>
<evidence type="ECO:0000256" key="2">
    <source>
        <dbReference type="ARBA" id="ARBA00015953"/>
    </source>
</evidence>
<dbReference type="GO" id="GO:0001514">
    <property type="term" value="P:selenocysteine incorporation"/>
    <property type="evidence" value="ECO:0007669"/>
    <property type="project" value="InterPro"/>
</dbReference>